<evidence type="ECO:0000259" key="1">
    <source>
        <dbReference type="Pfam" id="PF19036"/>
    </source>
</evidence>
<feature type="domain" description="FUZ/MON1/HPS1 first Longin" evidence="1">
    <location>
        <begin position="2"/>
        <end position="118"/>
    </location>
</feature>
<feature type="non-terminal residue" evidence="2">
    <location>
        <position position="590"/>
    </location>
</feature>
<protein>
    <recommendedName>
        <fullName evidence="1">FUZ/MON1/HPS1 first Longin domain-containing protein</fullName>
    </recommendedName>
</protein>
<dbReference type="GO" id="GO:0005085">
    <property type="term" value="F:guanyl-nucleotide exchange factor activity"/>
    <property type="evidence" value="ECO:0007669"/>
    <property type="project" value="TreeGrafter"/>
</dbReference>
<dbReference type="GO" id="GO:0031085">
    <property type="term" value="C:BLOC-3 complex"/>
    <property type="evidence" value="ECO:0007669"/>
    <property type="project" value="TreeGrafter"/>
</dbReference>
<dbReference type="GO" id="GO:0016192">
    <property type="term" value="P:vesicle-mediated transport"/>
    <property type="evidence" value="ECO:0007669"/>
    <property type="project" value="InterPro"/>
</dbReference>
<dbReference type="Proteomes" id="UP000838878">
    <property type="component" value="Chromosome 14"/>
</dbReference>
<keyword evidence="3" id="KW-1185">Reference proteome</keyword>
<dbReference type="OrthoDB" id="10255234at2759"/>
<sequence>MKAVLIFDSINDLIFSKWDDDFLSRMKSFNGQDKDDNISDCNHVSQLLSPIITSQRVMAAQFSNTYTSMQCKDNTTIVFDEWLDHVFMIICEDDVDDAHRELLDCKTLVQHICGQNINLLHSLVYQDWLSVLLESRTKGDSIPGASGMIGESGATGAALNALKSISKEIKHSHSHYHLMLFVGDKVLALYSSRGCEDLMPPDLILLSIQCIAAQEYWSELREVEESTYCENTHLPWLSQENSAIVNLCAGALGAPSAPHSLHLAELAPRIIFAVLVDMELRDIGISVHMSSQILSNLRRLLLQRNLEMLPVTLDSLEAALKKTTEALRKNKANSTLCARVTSRMLELRKSCTTTTPLTPETAATAMHTAIEAVIEHLKPDIPSLKLEHPIKELKNLLAPYLQFLRMRAMRYFNVGSGSSDVSSSLTHKYVEEFPGLIHFVYVDRTAGRFLAPDMADCVDMLTPETVRCTLGAARRALREGYGAAVWRRGALHVCALRWFERRRAAARPAAPPHPAAVRALPPPADIAGAFYRQLVELAFPNDSQGVSVKELICIHLGLLPASTAVQQARRLAHSVYELTGENPAVASDLI</sequence>
<accession>A0A8J9UH78</accession>
<dbReference type="Pfam" id="PF19036">
    <property type="entry name" value="Fuz_longin_1"/>
    <property type="match status" value="1"/>
</dbReference>
<organism evidence="2 3">
    <name type="scientific">Brenthis ino</name>
    <name type="common">lesser marbled fritillary</name>
    <dbReference type="NCBI Taxonomy" id="405034"/>
    <lineage>
        <taxon>Eukaryota</taxon>
        <taxon>Metazoa</taxon>
        <taxon>Ecdysozoa</taxon>
        <taxon>Arthropoda</taxon>
        <taxon>Hexapoda</taxon>
        <taxon>Insecta</taxon>
        <taxon>Pterygota</taxon>
        <taxon>Neoptera</taxon>
        <taxon>Endopterygota</taxon>
        <taxon>Lepidoptera</taxon>
        <taxon>Glossata</taxon>
        <taxon>Ditrysia</taxon>
        <taxon>Papilionoidea</taxon>
        <taxon>Nymphalidae</taxon>
        <taxon>Heliconiinae</taxon>
        <taxon>Argynnini</taxon>
        <taxon>Brenthis</taxon>
    </lineage>
</organism>
<reference evidence="2" key="1">
    <citation type="submission" date="2021-12" db="EMBL/GenBank/DDBJ databases">
        <authorList>
            <person name="Martin H S."/>
        </authorList>
    </citation>
    <scope>NUCLEOTIDE SEQUENCE</scope>
</reference>
<dbReference type="InterPro" id="IPR026053">
    <property type="entry name" value="HPS1"/>
</dbReference>
<proteinExistence type="predicted"/>
<evidence type="ECO:0000313" key="2">
    <source>
        <dbReference type="EMBL" id="CAH0719992.1"/>
    </source>
</evidence>
<evidence type="ECO:0000313" key="3">
    <source>
        <dbReference type="Proteomes" id="UP000838878"/>
    </source>
</evidence>
<gene>
    <name evidence="2" type="ORF">BINO364_LOCUS6272</name>
</gene>
<dbReference type="EMBL" id="OV170234">
    <property type="protein sequence ID" value="CAH0719992.1"/>
    <property type="molecule type" value="Genomic_DNA"/>
</dbReference>
<dbReference type="PANTHER" id="PTHR12761">
    <property type="entry name" value="HERMANSKY-PUDLAK SYNDROME PROTEIN 1"/>
    <property type="match status" value="1"/>
</dbReference>
<dbReference type="InterPro" id="IPR043972">
    <property type="entry name" value="FUZ/MON1/HPS1_longin_1"/>
</dbReference>
<dbReference type="PANTHER" id="PTHR12761:SF1">
    <property type="entry name" value="BLOC-3 COMPLEX MEMBER HPS1"/>
    <property type="match status" value="1"/>
</dbReference>
<name>A0A8J9UH78_9NEOP</name>
<dbReference type="AlphaFoldDB" id="A0A8J9UH78"/>